<evidence type="ECO:0000256" key="1">
    <source>
        <dbReference type="ARBA" id="ARBA00009403"/>
    </source>
</evidence>
<sequence>MQQTRAADRPALSLTIRETLPQLTAQFGGGLRVKMSLPLSLLICLSVVQLSMGELPVEEIIKARKIPLLGGWVDRDPESDDVQKAAQHAEKMFNDKSKSDKMFKLVSITAARSQVTNMINYEMDAILGKTSCLKSENHILNNCNLEKKQLKCIFKVSFIPSDDKYKMRRQKCKKLEETV</sequence>
<evidence type="ECO:0000259" key="2">
    <source>
        <dbReference type="SMART" id="SM00043"/>
    </source>
</evidence>
<dbReference type="Proteomes" id="UP001187415">
    <property type="component" value="Unassembled WGS sequence"/>
</dbReference>
<dbReference type="SUPFAM" id="SSF54403">
    <property type="entry name" value="Cystatin/monellin"/>
    <property type="match status" value="1"/>
</dbReference>
<evidence type="ECO:0000313" key="4">
    <source>
        <dbReference type="Proteomes" id="UP001187415"/>
    </source>
</evidence>
<proteinExistence type="inferred from homology"/>
<dbReference type="AlphaFoldDB" id="A0AA88ILH6"/>
<dbReference type="CDD" id="cd00042">
    <property type="entry name" value="CY"/>
    <property type="match status" value="1"/>
</dbReference>
<feature type="domain" description="Cystatin" evidence="2">
    <location>
        <begin position="67"/>
        <end position="173"/>
    </location>
</feature>
<dbReference type="Gene3D" id="3.10.450.10">
    <property type="match status" value="1"/>
</dbReference>
<reference evidence="3" key="1">
    <citation type="submission" date="2023-07" db="EMBL/GenBank/DDBJ databases">
        <title>Chromosome-level Genome Assembly of Striped Snakehead (Channa striata).</title>
        <authorList>
            <person name="Liu H."/>
        </authorList>
    </citation>
    <scope>NUCLEOTIDE SEQUENCE</scope>
    <source>
        <strain evidence="3">Gz</strain>
        <tissue evidence="3">Muscle</tissue>
    </source>
</reference>
<dbReference type="GO" id="GO:0005615">
    <property type="term" value="C:extracellular space"/>
    <property type="evidence" value="ECO:0007669"/>
    <property type="project" value="TreeGrafter"/>
</dbReference>
<dbReference type="PANTHER" id="PTHR46186">
    <property type="entry name" value="CYSTATIN"/>
    <property type="match status" value="1"/>
</dbReference>
<evidence type="ECO:0000313" key="3">
    <source>
        <dbReference type="EMBL" id="KAK2818948.1"/>
    </source>
</evidence>
<dbReference type="Pfam" id="PF00031">
    <property type="entry name" value="Cystatin"/>
    <property type="match status" value="1"/>
</dbReference>
<gene>
    <name evidence="3" type="ORF">Q5P01_024509</name>
</gene>
<dbReference type="InterPro" id="IPR046350">
    <property type="entry name" value="Cystatin_sf"/>
</dbReference>
<dbReference type="GO" id="GO:0031982">
    <property type="term" value="C:vesicle"/>
    <property type="evidence" value="ECO:0007669"/>
    <property type="project" value="TreeGrafter"/>
</dbReference>
<name>A0AA88ILH6_CHASR</name>
<dbReference type="PANTHER" id="PTHR46186:SF13">
    <property type="entry name" value="SI:BUSM1-57F23.1"/>
    <property type="match status" value="1"/>
</dbReference>
<protein>
    <recommendedName>
        <fullName evidence="2">Cystatin domain-containing protein</fullName>
    </recommendedName>
</protein>
<dbReference type="SMART" id="SM00043">
    <property type="entry name" value="CY"/>
    <property type="match status" value="1"/>
</dbReference>
<dbReference type="InterPro" id="IPR000010">
    <property type="entry name" value="Cystatin_dom"/>
</dbReference>
<organism evidence="3 4">
    <name type="scientific">Channa striata</name>
    <name type="common">Snakehead murrel</name>
    <name type="synonym">Ophicephalus striatus</name>
    <dbReference type="NCBI Taxonomy" id="64152"/>
    <lineage>
        <taxon>Eukaryota</taxon>
        <taxon>Metazoa</taxon>
        <taxon>Chordata</taxon>
        <taxon>Craniata</taxon>
        <taxon>Vertebrata</taxon>
        <taxon>Euteleostomi</taxon>
        <taxon>Actinopterygii</taxon>
        <taxon>Neopterygii</taxon>
        <taxon>Teleostei</taxon>
        <taxon>Neoteleostei</taxon>
        <taxon>Acanthomorphata</taxon>
        <taxon>Anabantaria</taxon>
        <taxon>Anabantiformes</taxon>
        <taxon>Channoidei</taxon>
        <taxon>Channidae</taxon>
        <taxon>Channa</taxon>
    </lineage>
</organism>
<accession>A0AA88ILH6</accession>
<comment type="similarity">
    <text evidence="1">Belongs to the cystatin family.</text>
</comment>
<keyword evidence="4" id="KW-1185">Reference proteome</keyword>
<dbReference type="GO" id="GO:0005737">
    <property type="term" value="C:cytoplasm"/>
    <property type="evidence" value="ECO:0007669"/>
    <property type="project" value="TreeGrafter"/>
</dbReference>
<dbReference type="GO" id="GO:0004869">
    <property type="term" value="F:cysteine-type endopeptidase inhibitor activity"/>
    <property type="evidence" value="ECO:0007669"/>
    <property type="project" value="InterPro"/>
</dbReference>
<dbReference type="EMBL" id="JAUPFM010000020">
    <property type="protein sequence ID" value="KAK2818948.1"/>
    <property type="molecule type" value="Genomic_DNA"/>
</dbReference>
<comment type="caution">
    <text evidence="3">The sequence shown here is derived from an EMBL/GenBank/DDBJ whole genome shotgun (WGS) entry which is preliminary data.</text>
</comment>